<keyword evidence="3" id="KW-0443">Lipid metabolism</keyword>
<dbReference type="PATRIC" id="fig|1915.4.peg.9299"/>
<dbReference type="PANTHER" id="PTHR10272">
    <property type="entry name" value="PLATELET-ACTIVATING FACTOR ACETYLHYDROLASE"/>
    <property type="match status" value="1"/>
</dbReference>
<protein>
    <submittedName>
        <fullName evidence="4">Lipase (Secreted protein)</fullName>
    </submittedName>
</protein>
<sequence length="250" mass="26797">MVLLSPGFSMPRTTLTSIADDLASRGYVVASVDHTYESVGTAFPGGRTLTCVACQRVETKEERAAVVRGRVKDMSFVISELTKGRQAGALSHVIDPSRIGIGGHSIGGATAAATMTADRRVRAGVDLDGDFFVLPAAAGLGGRPFMMLGAESTHSPSSLSTDWPEAWKHLNGWKRWLTVVGAEHFSFTDLPYLAGQLGLSDPAIPLSGERGWYITRDYVSAFFDLHLRGISQPLLDGPKATHPEVAFQQP</sequence>
<accession>A0A1B1MQ03</accession>
<dbReference type="PANTHER" id="PTHR10272:SF0">
    <property type="entry name" value="PLATELET-ACTIVATING FACTOR ACETYLHYDROLASE"/>
    <property type="match status" value="1"/>
</dbReference>
<dbReference type="InterPro" id="IPR029058">
    <property type="entry name" value="AB_hydrolase_fold"/>
</dbReference>
<organism evidence="4 5">
    <name type="scientific">Streptomyces lincolnensis</name>
    <dbReference type="NCBI Taxonomy" id="1915"/>
    <lineage>
        <taxon>Bacteria</taxon>
        <taxon>Bacillati</taxon>
        <taxon>Actinomycetota</taxon>
        <taxon>Actinomycetes</taxon>
        <taxon>Kitasatosporales</taxon>
        <taxon>Streptomycetaceae</taxon>
        <taxon>Streptomyces</taxon>
    </lineage>
</organism>
<dbReference type="STRING" id="1915.SLINC_8430"/>
<dbReference type="KEGG" id="sls:SLINC_8430"/>
<dbReference type="Proteomes" id="UP000092598">
    <property type="component" value="Chromosome"/>
</dbReference>
<name>A0A1B1MQ03_STRLN</name>
<keyword evidence="5" id="KW-1185">Reference proteome</keyword>
<evidence type="ECO:0000256" key="3">
    <source>
        <dbReference type="ARBA" id="ARBA00023098"/>
    </source>
</evidence>
<keyword evidence="1" id="KW-0378">Hydrolase</keyword>
<evidence type="ECO:0000256" key="2">
    <source>
        <dbReference type="ARBA" id="ARBA00022963"/>
    </source>
</evidence>
<evidence type="ECO:0000256" key="1">
    <source>
        <dbReference type="ARBA" id="ARBA00022801"/>
    </source>
</evidence>
<dbReference type="SUPFAM" id="SSF53474">
    <property type="entry name" value="alpha/beta-Hydrolases"/>
    <property type="match status" value="1"/>
</dbReference>
<gene>
    <name evidence="4" type="ORF">SLINC_8430</name>
</gene>
<dbReference type="GO" id="GO:0016042">
    <property type="term" value="P:lipid catabolic process"/>
    <property type="evidence" value="ECO:0007669"/>
    <property type="project" value="UniProtKB-KW"/>
</dbReference>
<keyword evidence="2" id="KW-0442">Lipid degradation</keyword>
<reference evidence="4 5" key="1">
    <citation type="submission" date="2016-07" db="EMBL/GenBank/DDBJ databases">
        <title>Enhancement of antibiotic productionsby engineered nitrateutilization in actinobacteria.</title>
        <authorList>
            <person name="Meng S.C."/>
        </authorList>
    </citation>
    <scope>NUCLEOTIDE SEQUENCE [LARGE SCALE GENOMIC DNA]</scope>
    <source>
        <strain evidence="4 5">NRRL 2936</strain>
    </source>
</reference>
<evidence type="ECO:0000313" key="5">
    <source>
        <dbReference type="Proteomes" id="UP000092598"/>
    </source>
</evidence>
<evidence type="ECO:0000313" key="4">
    <source>
        <dbReference type="EMBL" id="ANS70654.1"/>
    </source>
</evidence>
<proteinExistence type="predicted"/>
<dbReference type="GO" id="GO:0003847">
    <property type="term" value="F:1-alkyl-2-acetylglycerophosphocholine esterase activity"/>
    <property type="evidence" value="ECO:0007669"/>
    <property type="project" value="TreeGrafter"/>
</dbReference>
<dbReference type="AlphaFoldDB" id="A0A1B1MQ03"/>
<dbReference type="Pfam" id="PF03403">
    <property type="entry name" value="PAF-AH_p_II"/>
    <property type="match status" value="1"/>
</dbReference>
<dbReference type="Gene3D" id="3.40.50.1820">
    <property type="entry name" value="alpha/beta hydrolase"/>
    <property type="match status" value="1"/>
</dbReference>
<dbReference type="EMBL" id="CP016438">
    <property type="protein sequence ID" value="ANS70654.1"/>
    <property type="molecule type" value="Genomic_DNA"/>
</dbReference>